<proteinExistence type="predicted"/>
<name>A0ACB6QD82_9PLEO</name>
<gene>
    <name evidence="1" type="ORF">BDR25DRAFT_91880</name>
</gene>
<evidence type="ECO:0000313" key="2">
    <source>
        <dbReference type="Proteomes" id="UP000799755"/>
    </source>
</evidence>
<evidence type="ECO:0000313" key="1">
    <source>
        <dbReference type="EMBL" id="KAF2464984.1"/>
    </source>
</evidence>
<sequence length="58" mass="6394">MVSNFSPPTSRSCSTMPADSNHSGNSFAMAVTSLISNVLQAVFQLITIAIVFYRRRRD</sequence>
<dbReference type="EMBL" id="MU003532">
    <property type="protein sequence ID" value="KAF2464984.1"/>
    <property type="molecule type" value="Genomic_DNA"/>
</dbReference>
<comment type="caution">
    <text evidence="1">The sequence shown here is derived from an EMBL/GenBank/DDBJ whole genome shotgun (WGS) entry which is preliminary data.</text>
</comment>
<accession>A0ACB6QD82</accession>
<reference evidence="1" key="1">
    <citation type="journal article" date="2020" name="Stud. Mycol.">
        <title>101 Dothideomycetes genomes: a test case for predicting lifestyles and emergence of pathogens.</title>
        <authorList>
            <person name="Haridas S."/>
            <person name="Albert R."/>
            <person name="Binder M."/>
            <person name="Bloem J."/>
            <person name="Labutti K."/>
            <person name="Salamov A."/>
            <person name="Andreopoulos B."/>
            <person name="Baker S."/>
            <person name="Barry K."/>
            <person name="Bills G."/>
            <person name="Bluhm B."/>
            <person name="Cannon C."/>
            <person name="Castanera R."/>
            <person name="Culley D."/>
            <person name="Daum C."/>
            <person name="Ezra D."/>
            <person name="Gonzalez J."/>
            <person name="Henrissat B."/>
            <person name="Kuo A."/>
            <person name="Liang C."/>
            <person name="Lipzen A."/>
            <person name="Lutzoni F."/>
            <person name="Magnuson J."/>
            <person name="Mondo S."/>
            <person name="Nolan M."/>
            <person name="Ohm R."/>
            <person name="Pangilinan J."/>
            <person name="Park H.-J."/>
            <person name="Ramirez L."/>
            <person name="Alfaro M."/>
            <person name="Sun H."/>
            <person name="Tritt A."/>
            <person name="Yoshinaga Y."/>
            <person name="Zwiers L.-H."/>
            <person name="Turgeon B."/>
            <person name="Goodwin S."/>
            <person name="Spatafora J."/>
            <person name="Crous P."/>
            <person name="Grigoriev I."/>
        </authorList>
    </citation>
    <scope>NUCLEOTIDE SEQUENCE</scope>
    <source>
        <strain evidence="1">ATCC 200398</strain>
    </source>
</reference>
<dbReference type="Proteomes" id="UP000799755">
    <property type="component" value="Unassembled WGS sequence"/>
</dbReference>
<protein>
    <submittedName>
        <fullName evidence="1">Uncharacterized protein</fullName>
    </submittedName>
</protein>
<organism evidence="1 2">
    <name type="scientific">Lindgomyces ingoldianus</name>
    <dbReference type="NCBI Taxonomy" id="673940"/>
    <lineage>
        <taxon>Eukaryota</taxon>
        <taxon>Fungi</taxon>
        <taxon>Dikarya</taxon>
        <taxon>Ascomycota</taxon>
        <taxon>Pezizomycotina</taxon>
        <taxon>Dothideomycetes</taxon>
        <taxon>Pleosporomycetidae</taxon>
        <taxon>Pleosporales</taxon>
        <taxon>Lindgomycetaceae</taxon>
        <taxon>Lindgomyces</taxon>
    </lineage>
</organism>
<keyword evidence="2" id="KW-1185">Reference proteome</keyword>